<dbReference type="PATRIC" id="fig|86416.3.peg.1442"/>
<name>R4K1H5_CLOPA</name>
<reference evidence="3 4" key="1">
    <citation type="submission" date="2012-01" db="EMBL/GenBank/DDBJ databases">
        <title>Complete sequence of chromosome of Clostridium pasteurianum BC1.</title>
        <authorList>
            <consortium name="US DOE Joint Genome Institute"/>
            <person name="Lucas S."/>
            <person name="Han J."/>
            <person name="Lapidus A."/>
            <person name="Cheng J.-F."/>
            <person name="Goodwin L."/>
            <person name="Pitluck S."/>
            <person name="Peters L."/>
            <person name="Mikhailova N."/>
            <person name="Teshima H."/>
            <person name="Detter J.C."/>
            <person name="Han C."/>
            <person name="Tapia R."/>
            <person name="Land M."/>
            <person name="Hauser L."/>
            <person name="Kyrpides N."/>
            <person name="Ivanova N."/>
            <person name="Pagani I."/>
            <person name="Dunn J."/>
            <person name="Taghavi S."/>
            <person name="Francis A."/>
            <person name="van der Lelie D."/>
            <person name="Woyke T."/>
        </authorList>
    </citation>
    <scope>NUCLEOTIDE SEQUENCE [LARGE SCALE GENOMIC DNA]</scope>
    <source>
        <strain evidence="3 4">BC1</strain>
    </source>
</reference>
<dbReference type="InterPro" id="IPR008258">
    <property type="entry name" value="Transglycosylase_SLT_dom_1"/>
</dbReference>
<dbReference type="STRING" id="86416.Clopa_1443"/>
<dbReference type="EMBL" id="CP003261">
    <property type="protein sequence ID" value="AGK96418.1"/>
    <property type="molecule type" value="Genomic_DNA"/>
</dbReference>
<dbReference type="OrthoDB" id="9815002at2"/>
<dbReference type="RefSeq" id="WP_015614740.1">
    <property type="nucleotide sequence ID" value="NC_021182.1"/>
</dbReference>
<dbReference type="Gene3D" id="1.10.530.10">
    <property type="match status" value="1"/>
</dbReference>
<dbReference type="KEGG" id="cpas:Clopa_1443"/>
<dbReference type="AlphaFoldDB" id="R4K1H5"/>
<dbReference type="PANTHER" id="PTHR37423:SF2">
    <property type="entry name" value="MEMBRANE-BOUND LYTIC MUREIN TRANSGLYCOSYLASE C"/>
    <property type="match status" value="1"/>
</dbReference>
<dbReference type="InterPro" id="IPR023346">
    <property type="entry name" value="Lysozyme-like_dom_sf"/>
</dbReference>
<evidence type="ECO:0000313" key="4">
    <source>
        <dbReference type="Proteomes" id="UP000013523"/>
    </source>
</evidence>
<dbReference type="Proteomes" id="UP000013523">
    <property type="component" value="Chromosome"/>
</dbReference>
<evidence type="ECO:0000259" key="2">
    <source>
        <dbReference type="Pfam" id="PF01464"/>
    </source>
</evidence>
<protein>
    <submittedName>
        <fullName evidence="3">Soluble lytic murein transglycosylase-like protein</fullName>
    </submittedName>
</protein>
<dbReference type="PANTHER" id="PTHR37423">
    <property type="entry name" value="SOLUBLE LYTIC MUREIN TRANSGLYCOSYLASE-RELATED"/>
    <property type="match status" value="1"/>
</dbReference>
<proteinExistence type="inferred from homology"/>
<keyword evidence="4" id="KW-1185">Reference proteome</keyword>
<evidence type="ECO:0000313" key="3">
    <source>
        <dbReference type="EMBL" id="AGK96418.1"/>
    </source>
</evidence>
<dbReference type="InterPro" id="IPR000189">
    <property type="entry name" value="Transglyc_AS"/>
</dbReference>
<accession>R4K1H5</accession>
<dbReference type="PROSITE" id="PS00922">
    <property type="entry name" value="TRANSGLYCOSYLASE"/>
    <property type="match status" value="1"/>
</dbReference>
<dbReference type="GO" id="GO:0000270">
    <property type="term" value="P:peptidoglycan metabolic process"/>
    <property type="evidence" value="ECO:0007669"/>
    <property type="project" value="InterPro"/>
</dbReference>
<dbReference type="CDD" id="cd00254">
    <property type="entry name" value="LT-like"/>
    <property type="match status" value="1"/>
</dbReference>
<dbReference type="GO" id="GO:0008933">
    <property type="term" value="F:peptidoglycan lytic transglycosylase activity"/>
    <property type="evidence" value="ECO:0007669"/>
    <property type="project" value="InterPro"/>
</dbReference>
<dbReference type="HOGENOM" id="CLU_065765_4_1_9"/>
<dbReference type="Pfam" id="PF01464">
    <property type="entry name" value="SLT"/>
    <property type="match status" value="1"/>
</dbReference>
<comment type="similarity">
    <text evidence="1">Belongs to the transglycosylase Slt family.</text>
</comment>
<dbReference type="GO" id="GO:0016020">
    <property type="term" value="C:membrane"/>
    <property type="evidence" value="ECO:0007669"/>
    <property type="project" value="InterPro"/>
</dbReference>
<dbReference type="eggNOG" id="COG0741">
    <property type="taxonomic scope" value="Bacteria"/>
</dbReference>
<evidence type="ECO:0000256" key="1">
    <source>
        <dbReference type="ARBA" id="ARBA00007734"/>
    </source>
</evidence>
<feature type="domain" description="Transglycosylase SLT" evidence="2">
    <location>
        <begin position="116"/>
        <end position="213"/>
    </location>
</feature>
<dbReference type="SUPFAM" id="SSF53955">
    <property type="entry name" value="Lysozyme-like"/>
    <property type="match status" value="1"/>
</dbReference>
<organism evidence="3 4">
    <name type="scientific">Clostridium pasteurianum BC1</name>
    <dbReference type="NCBI Taxonomy" id="86416"/>
    <lineage>
        <taxon>Bacteria</taxon>
        <taxon>Bacillati</taxon>
        <taxon>Bacillota</taxon>
        <taxon>Clostridia</taxon>
        <taxon>Eubacteriales</taxon>
        <taxon>Clostridiaceae</taxon>
        <taxon>Clostridium</taxon>
    </lineage>
</organism>
<gene>
    <name evidence="3" type="ORF">Clopa_1443</name>
</gene>
<sequence length="235" mass="25182">MQTNDVTGALQYELMSQMLSSISQNSSLYGESDAQQNIFNMLMQSMLDATKDNNGDININKLNFLGNSDLSKIGYGAGTKLDKLSTGSASNGNNNSISDDINTDMKTNNLSIDQAVDNASKKYGVDKKLILAVIQQESSFNPNSTSSAGAMGLMQLMPGTAKELGVDNAYNVNENVDGGTKYLKSLLDNFGNYKMAIAAYNAGPGAVQNSGENLAKLPSETQDYVAKVSKYYQNV</sequence>